<dbReference type="Proteomes" id="UP001207468">
    <property type="component" value="Unassembled WGS sequence"/>
</dbReference>
<proteinExistence type="predicted"/>
<organism evidence="1 2">
    <name type="scientific">Russula earlei</name>
    <dbReference type="NCBI Taxonomy" id="71964"/>
    <lineage>
        <taxon>Eukaryota</taxon>
        <taxon>Fungi</taxon>
        <taxon>Dikarya</taxon>
        <taxon>Basidiomycota</taxon>
        <taxon>Agaricomycotina</taxon>
        <taxon>Agaricomycetes</taxon>
        <taxon>Russulales</taxon>
        <taxon>Russulaceae</taxon>
        <taxon>Russula</taxon>
    </lineage>
</organism>
<dbReference type="EMBL" id="JAGFNK010000318">
    <property type="protein sequence ID" value="KAI9453063.1"/>
    <property type="molecule type" value="Genomic_DNA"/>
</dbReference>
<evidence type="ECO:0000313" key="1">
    <source>
        <dbReference type="EMBL" id="KAI9453063.1"/>
    </source>
</evidence>
<comment type="caution">
    <text evidence="1">The sequence shown here is derived from an EMBL/GenBank/DDBJ whole genome shotgun (WGS) entry which is preliminary data.</text>
</comment>
<gene>
    <name evidence="1" type="ORF">F5148DRAFT_1234448</name>
</gene>
<reference evidence="1" key="1">
    <citation type="submission" date="2021-03" db="EMBL/GenBank/DDBJ databases">
        <title>Evolutionary priming and transition to the ectomycorrhizal habit in an iconic lineage of mushroom-forming fungi: is preadaptation a requirement?</title>
        <authorList>
            <consortium name="DOE Joint Genome Institute"/>
            <person name="Looney B.P."/>
            <person name="Miyauchi S."/>
            <person name="Morin E."/>
            <person name="Drula E."/>
            <person name="Courty P.E."/>
            <person name="Chicoki N."/>
            <person name="Fauchery L."/>
            <person name="Kohler A."/>
            <person name="Kuo A."/>
            <person name="LaButti K."/>
            <person name="Pangilinan J."/>
            <person name="Lipzen A."/>
            <person name="Riley R."/>
            <person name="Andreopoulos W."/>
            <person name="He G."/>
            <person name="Johnson J."/>
            <person name="Barry K.W."/>
            <person name="Grigoriev I.V."/>
            <person name="Nagy L."/>
            <person name="Hibbett D."/>
            <person name="Henrissat B."/>
            <person name="Matheny P.B."/>
            <person name="Labbe J."/>
            <person name="Martin A.F."/>
        </authorList>
    </citation>
    <scope>NUCLEOTIDE SEQUENCE</scope>
    <source>
        <strain evidence="1">BPL698</strain>
    </source>
</reference>
<evidence type="ECO:0000313" key="2">
    <source>
        <dbReference type="Proteomes" id="UP001207468"/>
    </source>
</evidence>
<sequence>MIFRRYLFYFLFLEMSVWGRVGCATSTPFHRACSSGTLSNNSVVLFLFRLAEKARVMNRLHQHLKHLNILTLRTVTSTIYVSLWLNHWPVFCWVLRLWP</sequence>
<name>A0ACC0TXY5_9AGAM</name>
<accession>A0ACC0TXY5</accession>
<keyword evidence="2" id="KW-1185">Reference proteome</keyword>
<protein>
    <submittedName>
        <fullName evidence="1">Uncharacterized protein</fullName>
    </submittedName>
</protein>